<name>A0A2A9PCE7_OPHUN</name>
<organism evidence="2 3">
    <name type="scientific">Ophiocordyceps unilateralis</name>
    <name type="common">Zombie-ant fungus</name>
    <name type="synonym">Torrubia unilateralis</name>
    <dbReference type="NCBI Taxonomy" id="268505"/>
    <lineage>
        <taxon>Eukaryota</taxon>
        <taxon>Fungi</taxon>
        <taxon>Dikarya</taxon>
        <taxon>Ascomycota</taxon>
        <taxon>Pezizomycotina</taxon>
        <taxon>Sordariomycetes</taxon>
        <taxon>Hypocreomycetidae</taxon>
        <taxon>Hypocreales</taxon>
        <taxon>Ophiocordycipitaceae</taxon>
        <taxon>Ophiocordyceps</taxon>
    </lineage>
</organism>
<dbReference type="Proteomes" id="UP000037136">
    <property type="component" value="Unassembled WGS sequence"/>
</dbReference>
<keyword evidence="3" id="KW-1185">Reference proteome</keyword>
<dbReference type="AlphaFoldDB" id="A0A2A9PCE7"/>
<proteinExistence type="predicted"/>
<dbReference type="EMBL" id="LAZP02000280">
    <property type="protein sequence ID" value="PFH58553.1"/>
    <property type="molecule type" value="Genomic_DNA"/>
</dbReference>
<keyword evidence="1" id="KW-0732">Signal</keyword>
<comment type="caution">
    <text evidence="2">The sequence shown here is derived from an EMBL/GenBank/DDBJ whole genome shotgun (WGS) entry which is preliminary data.</text>
</comment>
<dbReference type="OrthoDB" id="3437375at2759"/>
<gene>
    <name evidence="2" type="ORF">XA68_13531</name>
</gene>
<evidence type="ECO:0000313" key="2">
    <source>
        <dbReference type="EMBL" id="PFH58553.1"/>
    </source>
</evidence>
<feature type="chain" id="PRO_5012360419" evidence="1">
    <location>
        <begin position="27"/>
        <end position="182"/>
    </location>
</feature>
<accession>A0A2A9PCE7</accession>
<evidence type="ECO:0000313" key="3">
    <source>
        <dbReference type="Proteomes" id="UP000037136"/>
    </source>
</evidence>
<reference evidence="2 3" key="2">
    <citation type="journal article" date="2017" name="Sci. Rep.">
        <title>Ant-infecting Ophiocordyceps genomes reveal a high diversity of potential behavioral manipulation genes and a possible major role for enterotoxins.</title>
        <authorList>
            <person name="de Bekker C."/>
            <person name="Ohm R.A."/>
            <person name="Evans H.C."/>
            <person name="Brachmann A."/>
            <person name="Hughes D.P."/>
        </authorList>
    </citation>
    <scope>NUCLEOTIDE SEQUENCE [LARGE SCALE GENOMIC DNA]</scope>
    <source>
        <strain evidence="2 3">SC16a</strain>
    </source>
</reference>
<feature type="signal peptide" evidence="1">
    <location>
        <begin position="1"/>
        <end position="26"/>
    </location>
</feature>
<evidence type="ECO:0000256" key="1">
    <source>
        <dbReference type="SAM" id="SignalP"/>
    </source>
</evidence>
<sequence>MQTTQFRQLRLLLLLQLLVFTLSVSAIQTRAHPPPLVYILASTEQTSTTAVSEALQTLGFTYLDTSGNSSGSVRDSGDSVYTFISHADDDTSYKRLAASRPQARFILPTDSSSVVVEGAARPTHTHHLVRHFFARGRQAQLLELDVGRRLSVEQAENWVMLCRFLGLGYSMVERMKLWYFPR</sequence>
<protein>
    <submittedName>
        <fullName evidence="2">Uncharacterized protein</fullName>
    </submittedName>
</protein>
<reference evidence="2 3" key="1">
    <citation type="journal article" date="2015" name="BMC Genomics">
        <title>Gene expression during zombie ant biting behavior reflects the complexity underlying fungal parasitic behavioral manipulation.</title>
        <authorList>
            <person name="de Bekker C."/>
            <person name="Ohm R.A."/>
            <person name="Loreto R.G."/>
            <person name="Sebastian A."/>
            <person name="Albert I."/>
            <person name="Merrow M."/>
            <person name="Brachmann A."/>
            <person name="Hughes D.P."/>
        </authorList>
    </citation>
    <scope>NUCLEOTIDE SEQUENCE [LARGE SCALE GENOMIC DNA]</scope>
    <source>
        <strain evidence="2 3">SC16a</strain>
    </source>
</reference>